<dbReference type="InParanoid" id="A0A165HXZ8"/>
<feature type="compositionally biased region" description="Basic and acidic residues" evidence="1">
    <location>
        <begin position="93"/>
        <end position="103"/>
    </location>
</feature>
<dbReference type="Proteomes" id="UP000076632">
    <property type="component" value="Unassembled WGS sequence"/>
</dbReference>
<dbReference type="EMBL" id="KV407456">
    <property type="protein sequence ID" value="KZF24082.1"/>
    <property type="molecule type" value="Genomic_DNA"/>
</dbReference>
<sequence length="163" mass="17007">MSVASQSKTDLPSDLAASSTTEGPSGLSSRTTVSLEAAAPLVSRWSPDTSSVATSSLTGAGEGPSGTQASRGSMASAGGASTGINSTSEGDATEPRESHERATRGHLRHWNTAGRPVRSLTGLRRILRGQCIRMQLRLKHLAVPVLQHGAEEDKFDLKFLIGL</sequence>
<gene>
    <name evidence="2" type="ORF">L228DRAFT_244956</name>
</gene>
<feature type="compositionally biased region" description="Polar residues" evidence="1">
    <location>
        <begin position="46"/>
        <end position="58"/>
    </location>
</feature>
<feature type="compositionally biased region" description="Low complexity" evidence="1">
    <location>
        <begin position="69"/>
        <end position="83"/>
    </location>
</feature>
<organism evidence="2 3">
    <name type="scientific">Xylona heveae (strain CBS 132557 / TC161)</name>
    <dbReference type="NCBI Taxonomy" id="1328760"/>
    <lineage>
        <taxon>Eukaryota</taxon>
        <taxon>Fungi</taxon>
        <taxon>Dikarya</taxon>
        <taxon>Ascomycota</taxon>
        <taxon>Pezizomycotina</taxon>
        <taxon>Xylonomycetes</taxon>
        <taxon>Xylonales</taxon>
        <taxon>Xylonaceae</taxon>
        <taxon>Xylona</taxon>
    </lineage>
</organism>
<evidence type="ECO:0000313" key="2">
    <source>
        <dbReference type="EMBL" id="KZF24082.1"/>
    </source>
</evidence>
<reference evidence="2 3" key="1">
    <citation type="journal article" date="2016" name="Fungal Biol.">
        <title>The genome of Xylona heveae provides a window into fungal endophytism.</title>
        <authorList>
            <person name="Gazis R."/>
            <person name="Kuo A."/>
            <person name="Riley R."/>
            <person name="LaButti K."/>
            <person name="Lipzen A."/>
            <person name="Lin J."/>
            <person name="Amirebrahimi M."/>
            <person name="Hesse C.N."/>
            <person name="Spatafora J.W."/>
            <person name="Henrissat B."/>
            <person name="Hainaut M."/>
            <person name="Grigoriev I.V."/>
            <person name="Hibbett D.S."/>
        </authorList>
    </citation>
    <scope>NUCLEOTIDE SEQUENCE [LARGE SCALE GENOMIC DNA]</scope>
    <source>
        <strain evidence="2 3">TC161</strain>
    </source>
</reference>
<dbReference type="AlphaFoldDB" id="A0A165HXZ8"/>
<dbReference type="RefSeq" id="XP_018189637.1">
    <property type="nucleotide sequence ID" value="XM_018332050.1"/>
</dbReference>
<feature type="region of interest" description="Disordered" evidence="1">
    <location>
        <begin position="1"/>
        <end position="105"/>
    </location>
</feature>
<evidence type="ECO:0000256" key="1">
    <source>
        <dbReference type="SAM" id="MobiDB-lite"/>
    </source>
</evidence>
<keyword evidence="3" id="KW-1185">Reference proteome</keyword>
<evidence type="ECO:0000313" key="3">
    <source>
        <dbReference type="Proteomes" id="UP000076632"/>
    </source>
</evidence>
<dbReference type="GeneID" id="28897187"/>
<accession>A0A165HXZ8</accession>
<protein>
    <submittedName>
        <fullName evidence="2">Uncharacterized protein</fullName>
    </submittedName>
</protein>
<name>A0A165HXZ8_XYLHT</name>
<proteinExistence type="predicted"/>
<feature type="compositionally biased region" description="Polar residues" evidence="1">
    <location>
        <begin position="1"/>
        <end position="34"/>
    </location>
</feature>